<dbReference type="EMBL" id="CAAHDK010000009">
    <property type="protein sequence ID" value="VGM65790.1"/>
    <property type="molecule type" value="Genomic_DNA"/>
</dbReference>
<organism evidence="1">
    <name type="scientific">Klebsiella pneumoniae</name>
    <dbReference type="NCBI Taxonomy" id="573"/>
    <lineage>
        <taxon>Bacteria</taxon>
        <taxon>Pseudomonadati</taxon>
        <taxon>Pseudomonadota</taxon>
        <taxon>Gammaproteobacteria</taxon>
        <taxon>Enterobacterales</taxon>
        <taxon>Enterobacteriaceae</taxon>
        <taxon>Klebsiella/Raoultella group</taxon>
        <taxon>Klebsiella</taxon>
        <taxon>Klebsiella pneumoniae complex</taxon>
    </lineage>
</organism>
<protein>
    <submittedName>
        <fullName evidence="1">Uncharacterized protein</fullName>
    </submittedName>
</protein>
<gene>
    <name evidence="1" type="ORF">SAMEA4873562_03794</name>
</gene>
<reference evidence="1" key="1">
    <citation type="submission" date="2019-03" db="EMBL/GenBank/DDBJ databases">
        <authorList>
            <consortium name="Pathogen Informatics"/>
        </authorList>
    </citation>
    <scope>NUCLEOTIDE SEQUENCE</scope>
    <source>
        <strain evidence="1">5012STDY7626361</strain>
    </source>
</reference>
<dbReference type="AlphaFoldDB" id="A0A486WSM2"/>
<name>A0A486WSM2_KLEPN</name>
<sequence length="137" mass="15914">MSRKKERNVIARIERQSNILPPAKSLASRREFRELSHLSMLWNSKQGEWDTEIIEHDSPPLSEEEQNALDDILSSCDGGVYFNPRKRKSYIVDSTDLRKYQILGFEDYVSYCGYLSTNGLNNLVRDFDVVYGDKESE</sequence>
<proteinExistence type="predicted"/>
<accession>A0A486WSM2</accession>
<evidence type="ECO:0000313" key="1">
    <source>
        <dbReference type="EMBL" id="VGM65790.1"/>
    </source>
</evidence>